<feature type="region of interest" description="Disordered" evidence="1">
    <location>
        <begin position="219"/>
        <end position="242"/>
    </location>
</feature>
<accession>A0A3D8QP66</accession>
<sequence length="242" mass="27293">MDQGEIRSPSPIQPVSTFVDTYPVVLSALRMASPGKSDIIISIRQPHLDHVVSLKKNHEFRKYLLPSSVKRFWIYEPNPVSAIKYIAEVSNGKRPGEIVDGGFIRNSDFNEGKIADGNFAYKILKLERLDTPITLSQLKAKGWLLGAPQKYSYVKEAMARDLRDMKTTAISAHSLPIWSEDNPEHERKESTLRATGGSFNLKNIFELAEIKIDIRSFLSDKPKSPGNRSATLSGRVRKERKK</sequence>
<dbReference type="Proteomes" id="UP000256645">
    <property type="component" value="Unassembled WGS sequence"/>
</dbReference>
<reference evidence="2 3" key="1">
    <citation type="journal article" date="2018" name="IMA Fungus">
        <title>IMA Genome-F 9: Draft genome sequence of Annulohypoxylon stygium, Aspergillus mulundensis, Berkeleyomyces basicola (syn. Thielaviopsis basicola), Ceratocystis smalleyi, two Cercospora beticola strains, Coleophoma cylindrospora, Fusarium fracticaudum, Phialophora cf. hyalina, and Morchella septimelata.</title>
        <authorList>
            <person name="Wingfield B.D."/>
            <person name="Bills G.F."/>
            <person name="Dong Y."/>
            <person name="Huang W."/>
            <person name="Nel W.J."/>
            <person name="Swalarsk-Parry B.S."/>
            <person name="Vaghefi N."/>
            <person name="Wilken P.M."/>
            <person name="An Z."/>
            <person name="de Beer Z.W."/>
            <person name="De Vos L."/>
            <person name="Chen L."/>
            <person name="Duong T.A."/>
            <person name="Gao Y."/>
            <person name="Hammerbacher A."/>
            <person name="Kikkert J.R."/>
            <person name="Li Y."/>
            <person name="Li H."/>
            <person name="Li K."/>
            <person name="Li Q."/>
            <person name="Liu X."/>
            <person name="Ma X."/>
            <person name="Naidoo K."/>
            <person name="Pethybridge S.J."/>
            <person name="Sun J."/>
            <person name="Steenkamp E.T."/>
            <person name="van der Nest M.A."/>
            <person name="van Wyk S."/>
            <person name="Wingfield M.J."/>
            <person name="Xiong C."/>
            <person name="Yue Q."/>
            <person name="Zhang X."/>
        </authorList>
    </citation>
    <scope>NUCLEOTIDE SEQUENCE [LARGE SCALE GENOMIC DNA]</scope>
    <source>
        <strain evidence="2 3">BP6252</strain>
    </source>
</reference>
<dbReference type="InterPro" id="IPR015947">
    <property type="entry name" value="PUA-like_sf"/>
</dbReference>
<evidence type="ECO:0000313" key="2">
    <source>
        <dbReference type="EMBL" id="RDW63589.1"/>
    </source>
</evidence>
<gene>
    <name evidence="2" type="ORF">BP6252_11134</name>
</gene>
<dbReference type="OrthoDB" id="2149705at2759"/>
<evidence type="ECO:0000256" key="1">
    <source>
        <dbReference type="SAM" id="MobiDB-lite"/>
    </source>
</evidence>
<name>A0A3D8QP66_9HELO</name>
<proteinExistence type="predicted"/>
<organism evidence="2 3">
    <name type="scientific">Coleophoma cylindrospora</name>
    <dbReference type="NCBI Taxonomy" id="1849047"/>
    <lineage>
        <taxon>Eukaryota</taxon>
        <taxon>Fungi</taxon>
        <taxon>Dikarya</taxon>
        <taxon>Ascomycota</taxon>
        <taxon>Pezizomycotina</taxon>
        <taxon>Leotiomycetes</taxon>
        <taxon>Helotiales</taxon>
        <taxon>Dermateaceae</taxon>
        <taxon>Coleophoma</taxon>
    </lineage>
</organism>
<keyword evidence="3" id="KW-1185">Reference proteome</keyword>
<evidence type="ECO:0000313" key="3">
    <source>
        <dbReference type="Proteomes" id="UP000256645"/>
    </source>
</evidence>
<dbReference type="AlphaFoldDB" id="A0A3D8QP66"/>
<dbReference type="EMBL" id="PDLM01000013">
    <property type="protein sequence ID" value="RDW63589.1"/>
    <property type="molecule type" value="Genomic_DNA"/>
</dbReference>
<protein>
    <submittedName>
        <fullName evidence="2">Uncharacterized protein</fullName>
    </submittedName>
</protein>
<comment type="caution">
    <text evidence="2">The sequence shown here is derived from an EMBL/GenBank/DDBJ whole genome shotgun (WGS) entry which is preliminary data.</text>
</comment>
<dbReference type="SUPFAM" id="SSF88697">
    <property type="entry name" value="PUA domain-like"/>
    <property type="match status" value="1"/>
</dbReference>